<comment type="caution">
    <text evidence="1">The sequence shown here is derived from an EMBL/GenBank/DDBJ whole genome shotgun (WGS) entry which is preliminary data.</text>
</comment>
<dbReference type="AlphaFoldDB" id="A0A8E0VJE1"/>
<protein>
    <submittedName>
        <fullName evidence="1">Uncharacterized protein</fullName>
    </submittedName>
</protein>
<dbReference type="Proteomes" id="UP000728185">
    <property type="component" value="Unassembled WGS sequence"/>
</dbReference>
<keyword evidence="2" id="KW-1185">Reference proteome</keyword>
<evidence type="ECO:0000313" key="2">
    <source>
        <dbReference type="Proteomes" id="UP000728185"/>
    </source>
</evidence>
<dbReference type="EMBL" id="LUCM01005463">
    <property type="protein sequence ID" value="KAA0192793.1"/>
    <property type="molecule type" value="Genomic_DNA"/>
</dbReference>
<name>A0A8E0VJE1_9TREM</name>
<organism evidence="1 2">
    <name type="scientific">Fasciolopsis buskii</name>
    <dbReference type="NCBI Taxonomy" id="27845"/>
    <lineage>
        <taxon>Eukaryota</taxon>
        <taxon>Metazoa</taxon>
        <taxon>Spiralia</taxon>
        <taxon>Lophotrochozoa</taxon>
        <taxon>Platyhelminthes</taxon>
        <taxon>Trematoda</taxon>
        <taxon>Digenea</taxon>
        <taxon>Plagiorchiida</taxon>
        <taxon>Echinostomata</taxon>
        <taxon>Echinostomatoidea</taxon>
        <taxon>Fasciolidae</taxon>
        <taxon>Fasciolopsis</taxon>
    </lineage>
</organism>
<reference evidence="1" key="1">
    <citation type="submission" date="2019-05" db="EMBL/GenBank/DDBJ databases">
        <title>Annotation for the trematode Fasciolopsis buski.</title>
        <authorList>
            <person name="Choi Y.-J."/>
        </authorList>
    </citation>
    <scope>NUCLEOTIDE SEQUENCE</scope>
    <source>
        <strain evidence="1">HT</strain>
        <tissue evidence="1">Whole worm</tissue>
    </source>
</reference>
<accession>A0A8E0VJE1</accession>
<evidence type="ECO:0000313" key="1">
    <source>
        <dbReference type="EMBL" id="KAA0192793.1"/>
    </source>
</evidence>
<proteinExistence type="predicted"/>
<gene>
    <name evidence="1" type="ORF">FBUS_11445</name>
</gene>
<dbReference type="OrthoDB" id="6256205at2759"/>
<sequence>MLSCSPVSTNLLGPDDIQTAGWRSAVPGQGSYSSNGWDDSIWNPGEPNNRGELITVLKNRNLFSETLAYKASALCEVTDSISGPIQSITQAEKFSSRFPQPLTSLTIFATNEYSCFQEVESRTLIQCAKT</sequence>